<sequence>MLPNRKRLVLEQLGKTLSRFAGVQSVSPPARGWIRAIREALGMSGVQFAARLGVKPPRVTILEREELSGTVTMKTMRQAAEALDCVFVYALVPRTSLEETIRRQAEGVARERLSRASHTMMLENQQLSEEEMKQALDAAVEELVRAMPKDLWSKAQ</sequence>
<dbReference type="Gene3D" id="1.10.260.40">
    <property type="entry name" value="lambda repressor-like DNA-binding domains"/>
    <property type="match status" value="1"/>
</dbReference>
<feature type="domain" description="HTH cro/C1-type" evidence="1">
    <location>
        <begin position="33"/>
        <end position="90"/>
    </location>
</feature>
<dbReference type="RefSeq" id="WP_207162515.1">
    <property type="nucleotide sequence ID" value="NZ_CP071382.1"/>
</dbReference>
<dbReference type="EMBL" id="CP071382">
    <property type="protein sequence ID" value="QSV44701.1"/>
    <property type="molecule type" value="Genomic_DNA"/>
</dbReference>
<dbReference type="Proteomes" id="UP000663651">
    <property type="component" value="Chromosome"/>
</dbReference>
<reference evidence="2 3" key="1">
    <citation type="submission" date="2021-03" db="EMBL/GenBank/DDBJ databases">
        <title>Geobacter metallireducens gen. nov. sp. nov., a microorganism capable of coupling the complete oxidation of organic compounds to the reduction of iron and other metals.</title>
        <authorList>
            <person name="Li Y."/>
        </authorList>
    </citation>
    <scope>NUCLEOTIDE SEQUENCE [LARGE SCALE GENOMIC DNA]</scope>
    <source>
        <strain evidence="2 3">Jerry-YX</strain>
    </source>
</reference>
<keyword evidence="3" id="KW-1185">Reference proteome</keyword>
<dbReference type="Pfam" id="PF01381">
    <property type="entry name" value="HTH_3"/>
    <property type="match status" value="1"/>
</dbReference>
<evidence type="ECO:0000259" key="1">
    <source>
        <dbReference type="SMART" id="SM00530"/>
    </source>
</evidence>
<dbReference type="SUPFAM" id="SSF47413">
    <property type="entry name" value="lambda repressor-like DNA-binding domains"/>
    <property type="match status" value="1"/>
</dbReference>
<organism evidence="2 3">
    <name type="scientific">Geobacter benzoatilyticus</name>
    <dbReference type="NCBI Taxonomy" id="2815309"/>
    <lineage>
        <taxon>Bacteria</taxon>
        <taxon>Pseudomonadati</taxon>
        <taxon>Thermodesulfobacteriota</taxon>
        <taxon>Desulfuromonadia</taxon>
        <taxon>Geobacterales</taxon>
        <taxon>Geobacteraceae</taxon>
        <taxon>Geobacter</taxon>
    </lineage>
</organism>
<protein>
    <submittedName>
        <fullName evidence="2">Mobile mystery protein A</fullName>
    </submittedName>
</protein>
<evidence type="ECO:0000313" key="2">
    <source>
        <dbReference type="EMBL" id="QSV44701.1"/>
    </source>
</evidence>
<dbReference type="NCBIfam" id="TIGR02612">
    <property type="entry name" value="mob_myst_A"/>
    <property type="match status" value="1"/>
</dbReference>
<dbReference type="InterPro" id="IPR010982">
    <property type="entry name" value="Lambda_DNA-bd_dom_sf"/>
</dbReference>
<gene>
    <name evidence="2" type="ORF">JZM60_11030</name>
</gene>
<proteinExistence type="predicted"/>
<dbReference type="CDD" id="cd00093">
    <property type="entry name" value="HTH_XRE"/>
    <property type="match status" value="1"/>
</dbReference>
<dbReference type="SMART" id="SM00530">
    <property type="entry name" value="HTH_XRE"/>
    <property type="match status" value="1"/>
</dbReference>
<accession>A0ABX7Q182</accession>
<dbReference type="InterPro" id="IPR001387">
    <property type="entry name" value="Cro/C1-type_HTH"/>
</dbReference>
<dbReference type="InterPro" id="IPR013435">
    <property type="entry name" value="Mobile_mystery_prot_A"/>
</dbReference>
<name>A0ABX7Q182_9BACT</name>
<evidence type="ECO:0000313" key="3">
    <source>
        <dbReference type="Proteomes" id="UP000663651"/>
    </source>
</evidence>